<gene>
    <name evidence="1" type="ORF">GGQ87_001404</name>
</gene>
<dbReference type="EMBL" id="JAATJM010000001">
    <property type="protein sequence ID" value="NJC41146.1"/>
    <property type="molecule type" value="Genomic_DNA"/>
</dbReference>
<dbReference type="RefSeq" id="WP_168046007.1">
    <property type="nucleotide sequence ID" value="NZ_JAATJM010000001.1"/>
</dbReference>
<keyword evidence="2" id="KW-1185">Reference proteome</keyword>
<dbReference type="AlphaFoldDB" id="A0A7X5YL00"/>
<proteinExistence type="predicted"/>
<sequence>MRIYQFHFYDRRGRRPALDFASCRHDIEAARTAFGQLQQHSSCEGVEVFEDDRLVMRLDRQTPPPELHAGH</sequence>
<name>A0A7X5YL00_9CAUL</name>
<evidence type="ECO:0000313" key="1">
    <source>
        <dbReference type="EMBL" id="NJC41146.1"/>
    </source>
</evidence>
<comment type="caution">
    <text evidence="1">The sequence shown here is derived from an EMBL/GenBank/DDBJ whole genome shotgun (WGS) entry which is preliminary data.</text>
</comment>
<accession>A0A7X5YL00</accession>
<protein>
    <submittedName>
        <fullName evidence="1">Uncharacterized protein</fullName>
    </submittedName>
</protein>
<reference evidence="1 2" key="1">
    <citation type="submission" date="2020-03" db="EMBL/GenBank/DDBJ databases">
        <title>Genomic Encyclopedia of Type Strains, Phase IV (KMG-IV): sequencing the most valuable type-strain genomes for metagenomic binning, comparative biology and taxonomic classification.</title>
        <authorList>
            <person name="Goeker M."/>
        </authorList>
    </citation>
    <scope>NUCLEOTIDE SEQUENCE [LARGE SCALE GENOMIC DNA]</scope>
    <source>
        <strain evidence="1 2">DSM 4736</strain>
    </source>
</reference>
<evidence type="ECO:0000313" key="2">
    <source>
        <dbReference type="Proteomes" id="UP000587415"/>
    </source>
</evidence>
<dbReference type="Proteomes" id="UP000587415">
    <property type="component" value="Unassembled WGS sequence"/>
</dbReference>
<organism evidence="1 2">
    <name type="scientific">Brevundimonas alba</name>
    <dbReference type="NCBI Taxonomy" id="74314"/>
    <lineage>
        <taxon>Bacteria</taxon>
        <taxon>Pseudomonadati</taxon>
        <taxon>Pseudomonadota</taxon>
        <taxon>Alphaproteobacteria</taxon>
        <taxon>Caulobacterales</taxon>
        <taxon>Caulobacteraceae</taxon>
        <taxon>Brevundimonas</taxon>
    </lineage>
</organism>